<reference evidence="1 2" key="1">
    <citation type="submission" date="2017-07" db="EMBL/GenBank/DDBJ databases">
        <authorList>
            <person name="Talla V."/>
            <person name="Backstrom N."/>
        </authorList>
    </citation>
    <scope>NUCLEOTIDE SEQUENCE [LARGE SCALE GENOMIC DNA]</scope>
</reference>
<proteinExistence type="predicted"/>
<dbReference type="Proteomes" id="UP000324832">
    <property type="component" value="Unassembled WGS sequence"/>
</dbReference>
<gene>
    <name evidence="1" type="ORF">LSINAPIS_LOCUS11913</name>
</gene>
<keyword evidence="2" id="KW-1185">Reference proteome</keyword>
<organism evidence="1 2">
    <name type="scientific">Leptidea sinapis</name>
    <dbReference type="NCBI Taxonomy" id="189913"/>
    <lineage>
        <taxon>Eukaryota</taxon>
        <taxon>Metazoa</taxon>
        <taxon>Ecdysozoa</taxon>
        <taxon>Arthropoda</taxon>
        <taxon>Hexapoda</taxon>
        <taxon>Insecta</taxon>
        <taxon>Pterygota</taxon>
        <taxon>Neoptera</taxon>
        <taxon>Endopterygota</taxon>
        <taxon>Lepidoptera</taxon>
        <taxon>Glossata</taxon>
        <taxon>Ditrysia</taxon>
        <taxon>Papilionoidea</taxon>
        <taxon>Pieridae</taxon>
        <taxon>Dismorphiinae</taxon>
        <taxon>Leptidea</taxon>
    </lineage>
</organism>
<name>A0A5E4QWA0_9NEOP</name>
<evidence type="ECO:0000313" key="1">
    <source>
        <dbReference type="EMBL" id="VVD01512.1"/>
    </source>
</evidence>
<protein>
    <submittedName>
        <fullName evidence="1">Uncharacterized protein</fullName>
    </submittedName>
</protein>
<dbReference type="AlphaFoldDB" id="A0A5E4QWA0"/>
<sequence>MYSGRRVVRRKTSSRGSSMSFRVRGGSGWRRCMDRMTSLCSAVSLTTRRYVDEVVVVERIMCQRLSTVARGGAGAAAGGGATSPDTHSALLAALVAAALCPLLSLRLWAVPVPRSFNATNCTNNVSSSSQNKTRNRSWCADIICNCRR</sequence>
<evidence type="ECO:0000313" key="2">
    <source>
        <dbReference type="Proteomes" id="UP000324832"/>
    </source>
</evidence>
<dbReference type="EMBL" id="FZQP02005410">
    <property type="protein sequence ID" value="VVD01512.1"/>
    <property type="molecule type" value="Genomic_DNA"/>
</dbReference>
<accession>A0A5E4QWA0</accession>